<feature type="transmembrane region" description="Helical" evidence="1">
    <location>
        <begin position="47"/>
        <end position="69"/>
    </location>
</feature>
<gene>
    <name evidence="2" type="ORF">GALMADRAFT_236537</name>
</gene>
<accession>A0A067TY84</accession>
<reference evidence="3" key="1">
    <citation type="journal article" date="2014" name="Proc. Natl. Acad. Sci. U.S.A.">
        <title>Extensive sampling of basidiomycete genomes demonstrates inadequacy of the white-rot/brown-rot paradigm for wood decay fungi.</title>
        <authorList>
            <person name="Riley R."/>
            <person name="Salamov A.A."/>
            <person name="Brown D.W."/>
            <person name="Nagy L.G."/>
            <person name="Floudas D."/>
            <person name="Held B.W."/>
            <person name="Levasseur A."/>
            <person name="Lombard V."/>
            <person name="Morin E."/>
            <person name="Otillar R."/>
            <person name="Lindquist E.A."/>
            <person name="Sun H."/>
            <person name="LaButti K.M."/>
            <person name="Schmutz J."/>
            <person name="Jabbour D."/>
            <person name="Luo H."/>
            <person name="Baker S.E."/>
            <person name="Pisabarro A.G."/>
            <person name="Walton J.D."/>
            <person name="Blanchette R.A."/>
            <person name="Henrissat B."/>
            <person name="Martin F."/>
            <person name="Cullen D."/>
            <person name="Hibbett D.S."/>
            <person name="Grigoriev I.V."/>
        </authorList>
    </citation>
    <scope>NUCLEOTIDE SEQUENCE [LARGE SCALE GENOMIC DNA]</scope>
    <source>
        <strain evidence="3">CBS 339.88</strain>
    </source>
</reference>
<dbReference type="EMBL" id="KL142368">
    <property type="protein sequence ID" value="KDR83983.1"/>
    <property type="molecule type" value="Genomic_DNA"/>
</dbReference>
<evidence type="ECO:0000256" key="1">
    <source>
        <dbReference type="SAM" id="Phobius"/>
    </source>
</evidence>
<dbReference type="Proteomes" id="UP000027222">
    <property type="component" value="Unassembled WGS sequence"/>
</dbReference>
<dbReference type="AlphaFoldDB" id="A0A067TY84"/>
<proteinExistence type="predicted"/>
<keyword evidence="1" id="KW-1133">Transmembrane helix</keyword>
<protein>
    <submittedName>
        <fullName evidence="2">Uncharacterized protein</fullName>
    </submittedName>
</protein>
<name>A0A067TY84_GALM3</name>
<evidence type="ECO:0000313" key="3">
    <source>
        <dbReference type="Proteomes" id="UP000027222"/>
    </source>
</evidence>
<organism evidence="2 3">
    <name type="scientific">Galerina marginata (strain CBS 339.88)</name>
    <dbReference type="NCBI Taxonomy" id="685588"/>
    <lineage>
        <taxon>Eukaryota</taxon>
        <taxon>Fungi</taxon>
        <taxon>Dikarya</taxon>
        <taxon>Basidiomycota</taxon>
        <taxon>Agaricomycotina</taxon>
        <taxon>Agaricomycetes</taxon>
        <taxon>Agaricomycetidae</taxon>
        <taxon>Agaricales</taxon>
        <taxon>Agaricineae</taxon>
        <taxon>Strophariaceae</taxon>
        <taxon>Galerina</taxon>
    </lineage>
</organism>
<dbReference type="HOGENOM" id="CLU_2757943_0_0_1"/>
<evidence type="ECO:0000313" key="2">
    <source>
        <dbReference type="EMBL" id="KDR83983.1"/>
    </source>
</evidence>
<sequence length="70" mass="8012">MAPIVQHRSRREIDQSAAGAFPEVILHRVGAVRKTIYFSSHQNNRAYTLRLSTISLLSHLALICFHHFLD</sequence>
<keyword evidence="1" id="KW-0812">Transmembrane</keyword>
<keyword evidence="3" id="KW-1185">Reference proteome</keyword>
<keyword evidence="1" id="KW-0472">Membrane</keyword>